<dbReference type="SMART" id="SM00343">
    <property type="entry name" value="ZnF_C2HC"/>
    <property type="match status" value="1"/>
</dbReference>
<feature type="region of interest" description="Disordered" evidence="2">
    <location>
        <begin position="103"/>
        <end position="153"/>
    </location>
</feature>
<dbReference type="Proteomes" id="UP000752696">
    <property type="component" value="Unassembled WGS sequence"/>
</dbReference>
<keyword evidence="5" id="KW-1185">Reference proteome</keyword>
<proteinExistence type="predicted"/>
<dbReference type="SUPFAM" id="SSF57756">
    <property type="entry name" value="Retrovirus zinc finger-like domains"/>
    <property type="match status" value="1"/>
</dbReference>
<keyword evidence="1" id="KW-0862">Zinc</keyword>
<protein>
    <recommendedName>
        <fullName evidence="3">CCHC-type domain-containing protein</fullName>
    </recommendedName>
</protein>
<accession>A0A6V7HLH5</accession>
<keyword evidence="1" id="KW-0863">Zinc-finger</keyword>
<feature type="compositionally biased region" description="Polar residues" evidence="2">
    <location>
        <begin position="103"/>
        <end position="146"/>
    </location>
</feature>
<gene>
    <name evidence="4" type="ORF">MHI_LOCUS891932</name>
</gene>
<dbReference type="GO" id="GO:0003676">
    <property type="term" value="F:nucleic acid binding"/>
    <property type="evidence" value="ECO:0007669"/>
    <property type="project" value="InterPro"/>
</dbReference>
<evidence type="ECO:0000259" key="3">
    <source>
        <dbReference type="PROSITE" id="PS50158"/>
    </source>
</evidence>
<organism evidence="4 5">
    <name type="scientific">Heterotrigona itama</name>
    <dbReference type="NCBI Taxonomy" id="395501"/>
    <lineage>
        <taxon>Eukaryota</taxon>
        <taxon>Metazoa</taxon>
        <taxon>Ecdysozoa</taxon>
        <taxon>Arthropoda</taxon>
        <taxon>Hexapoda</taxon>
        <taxon>Insecta</taxon>
        <taxon>Pterygota</taxon>
        <taxon>Neoptera</taxon>
        <taxon>Endopterygota</taxon>
        <taxon>Hymenoptera</taxon>
        <taxon>Apocrita</taxon>
        <taxon>Aculeata</taxon>
        <taxon>Apoidea</taxon>
        <taxon>Anthophila</taxon>
        <taxon>Apidae</taxon>
        <taxon>Heterotrigona</taxon>
    </lineage>
</organism>
<feature type="compositionally biased region" description="Low complexity" evidence="2">
    <location>
        <begin position="57"/>
        <end position="72"/>
    </location>
</feature>
<dbReference type="GO" id="GO:0008270">
    <property type="term" value="F:zinc ion binding"/>
    <property type="evidence" value="ECO:0007669"/>
    <property type="project" value="UniProtKB-KW"/>
</dbReference>
<dbReference type="InterPro" id="IPR001878">
    <property type="entry name" value="Znf_CCHC"/>
</dbReference>
<evidence type="ECO:0000256" key="1">
    <source>
        <dbReference type="PROSITE-ProRule" id="PRU00047"/>
    </source>
</evidence>
<sequence>MEATMKRVTKIYINGLKREISHMILTSKSNTLVEAENEREIRRFDEQTKPMQRPIERQAIQPAPRPTPTAARSDVYRQIERQPLAQRAQLKCLKCGKIGHSANQCENFRSPGQQNKPPPRINNTTLKESDSTQPQENNSTNYLQFNTEEEHTS</sequence>
<feature type="domain" description="CCHC-type" evidence="3">
    <location>
        <begin position="91"/>
        <end position="107"/>
    </location>
</feature>
<reference evidence="4" key="1">
    <citation type="submission" date="2020-07" db="EMBL/GenBank/DDBJ databases">
        <authorList>
            <person name="Nazaruddin N."/>
        </authorList>
    </citation>
    <scope>NUCLEOTIDE SEQUENCE</scope>
</reference>
<dbReference type="InterPro" id="IPR036875">
    <property type="entry name" value="Znf_CCHC_sf"/>
</dbReference>
<evidence type="ECO:0000256" key="2">
    <source>
        <dbReference type="SAM" id="MobiDB-lite"/>
    </source>
</evidence>
<evidence type="ECO:0000313" key="5">
    <source>
        <dbReference type="Proteomes" id="UP000752696"/>
    </source>
</evidence>
<comment type="caution">
    <text evidence="4">The sequence shown here is derived from an EMBL/GenBank/DDBJ whole genome shotgun (WGS) entry which is preliminary data.</text>
</comment>
<name>A0A6V7HLH5_9HYME</name>
<feature type="region of interest" description="Disordered" evidence="2">
    <location>
        <begin position="47"/>
        <end position="72"/>
    </location>
</feature>
<evidence type="ECO:0000313" key="4">
    <source>
        <dbReference type="EMBL" id="CAD1479984.1"/>
    </source>
</evidence>
<dbReference type="OrthoDB" id="7615031at2759"/>
<dbReference type="PROSITE" id="PS50158">
    <property type="entry name" value="ZF_CCHC"/>
    <property type="match status" value="1"/>
</dbReference>
<keyword evidence="1" id="KW-0479">Metal-binding</keyword>
<dbReference type="AlphaFoldDB" id="A0A6V7HLH5"/>
<dbReference type="EMBL" id="CAJDYZ010011767">
    <property type="protein sequence ID" value="CAD1479984.1"/>
    <property type="molecule type" value="Genomic_DNA"/>
</dbReference>